<evidence type="ECO:0000313" key="3">
    <source>
        <dbReference type="Proteomes" id="UP000584931"/>
    </source>
</evidence>
<name>A0A7Z0BKH5_9ACTN</name>
<dbReference type="Proteomes" id="UP000584931">
    <property type="component" value="Unassembled WGS sequence"/>
</dbReference>
<evidence type="ECO:0000313" key="2">
    <source>
        <dbReference type="EMBL" id="NYH54858.1"/>
    </source>
</evidence>
<gene>
    <name evidence="2" type="ORF">HNR06_004447</name>
</gene>
<dbReference type="AlphaFoldDB" id="A0A7Z0BKH5"/>
<feature type="region of interest" description="Disordered" evidence="1">
    <location>
        <begin position="78"/>
        <end position="111"/>
    </location>
</feature>
<organism evidence="2 3">
    <name type="scientific">Nocardiopsis sinuspersici</name>
    <dbReference type="NCBI Taxonomy" id="501010"/>
    <lineage>
        <taxon>Bacteria</taxon>
        <taxon>Bacillati</taxon>
        <taxon>Actinomycetota</taxon>
        <taxon>Actinomycetes</taxon>
        <taxon>Streptosporangiales</taxon>
        <taxon>Nocardiopsidaceae</taxon>
        <taxon>Nocardiopsis</taxon>
    </lineage>
</organism>
<protein>
    <submittedName>
        <fullName evidence="2">Uncharacterized protein</fullName>
    </submittedName>
</protein>
<accession>A0A7Z0BKH5</accession>
<reference evidence="2 3" key="1">
    <citation type="submission" date="2020-07" db="EMBL/GenBank/DDBJ databases">
        <title>Sequencing the genomes of 1000 actinobacteria strains.</title>
        <authorList>
            <person name="Klenk H.-P."/>
        </authorList>
    </citation>
    <scope>NUCLEOTIDE SEQUENCE [LARGE SCALE GENOMIC DNA]</scope>
    <source>
        <strain evidence="2 3">DSM 45278</strain>
    </source>
</reference>
<dbReference type="EMBL" id="JACCHL010000001">
    <property type="protein sequence ID" value="NYH54858.1"/>
    <property type="molecule type" value="Genomic_DNA"/>
</dbReference>
<comment type="caution">
    <text evidence="2">The sequence shown here is derived from an EMBL/GenBank/DDBJ whole genome shotgun (WGS) entry which is preliminary data.</text>
</comment>
<feature type="compositionally biased region" description="Basic and acidic residues" evidence="1">
    <location>
        <begin position="101"/>
        <end position="111"/>
    </location>
</feature>
<feature type="region of interest" description="Disordered" evidence="1">
    <location>
        <begin position="1"/>
        <end position="47"/>
    </location>
</feature>
<evidence type="ECO:0000256" key="1">
    <source>
        <dbReference type="SAM" id="MobiDB-lite"/>
    </source>
</evidence>
<sequence length="243" mass="26457">MASRQTYAGPTRGRTETALPRVGQKRRQAQNSVLGHGAGGAMKHLPGTSEIDASADLALDALGTAVWNRPHVGRRIDGLVGGGTCRPPGSARPPRPSAARGDGRGARDRCSRSTCRSTWIRPWSRASYTAPWPERCPSHGPRSDNRLRSTEAGIQRYPTFLGSGVHHYDGQATERRSIRKETADYAFLGGSRGVCAPLVLSMNSSARQTREEQTPPGWRAQYFCRSQRWVRKPNAASNSHTSG</sequence>
<proteinExistence type="predicted"/>